<protein>
    <submittedName>
        <fullName evidence="2">Pol polyprotein</fullName>
    </submittedName>
</protein>
<dbReference type="Pfam" id="PF00078">
    <property type="entry name" value="RVT_1"/>
    <property type="match status" value="1"/>
</dbReference>
<dbReference type="InterPro" id="IPR050951">
    <property type="entry name" value="Retrovirus_Pol_polyprotein"/>
</dbReference>
<feature type="domain" description="Reverse transcriptase" evidence="1">
    <location>
        <begin position="143"/>
        <end position="193"/>
    </location>
</feature>
<dbReference type="Proteomes" id="UP000762676">
    <property type="component" value="Unassembled WGS sequence"/>
</dbReference>
<comment type="caution">
    <text evidence="2">The sequence shown here is derived from an EMBL/GenBank/DDBJ whole genome shotgun (WGS) entry which is preliminary data.</text>
</comment>
<accession>A0AAV4J662</accession>
<dbReference type="InterPro" id="IPR000477">
    <property type="entry name" value="RT_dom"/>
</dbReference>
<sequence length="297" mass="33282">MATYGSRVVHLHFGTRVFDVRLISANVKRPLLGADFLHQHNLLVVIRGRRLIEADSFSHISCSVSSISTDSVLALIGPTSNRFRKILNGYPELLQPTFPTAEVKHGVKHFIPTKKRPVFARARRLAPDKLASAKKEFLEMETMDDILVASSSAQSHIDNLNAVFHRLRHYGLVIKLEKCLFGKSSFDFLGHQVSAAGLVPMPSRVSAVKNFSQRRDVKALQEYLGILNFYHRFIPNLASTLRPLYQVINTSKPRQSLNWTKEINNPSLLCKPTSLGRGNYAGQSLHGLSNNSDVRCI</sequence>
<dbReference type="Gene3D" id="3.30.70.270">
    <property type="match status" value="2"/>
</dbReference>
<evidence type="ECO:0000259" key="1">
    <source>
        <dbReference type="Pfam" id="PF00078"/>
    </source>
</evidence>
<dbReference type="InterPro" id="IPR043128">
    <property type="entry name" value="Rev_trsase/Diguanyl_cyclase"/>
</dbReference>
<dbReference type="SUPFAM" id="SSF56672">
    <property type="entry name" value="DNA/RNA polymerases"/>
    <property type="match status" value="1"/>
</dbReference>
<reference evidence="2 3" key="1">
    <citation type="journal article" date="2021" name="Elife">
        <title>Chloroplast acquisition without the gene transfer in kleptoplastic sea slugs, Plakobranchus ocellatus.</title>
        <authorList>
            <person name="Maeda T."/>
            <person name="Takahashi S."/>
            <person name="Yoshida T."/>
            <person name="Shimamura S."/>
            <person name="Takaki Y."/>
            <person name="Nagai Y."/>
            <person name="Toyoda A."/>
            <person name="Suzuki Y."/>
            <person name="Arimoto A."/>
            <person name="Ishii H."/>
            <person name="Satoh N."/>
            <person name="Nishiyama T."/>
            <person name="Hasebe M."/>
            <person name="Maruyama T."/>
            <person name="Minagawa J."/>
            <person name="Obokata J."/>
            <person name="Shigenobu S."/>
        </authorList>
    </citation>
    <scope>NUCLEOTIDE SEQUENCE [LARGE SCALE GENOMIC DNA]</scope>
</reference>
<dbReference type="AlphaFoldDB" id="A0AAV4J662"/>
<gene>
    <name evidence="2" type="ORF">ElyMa_001482000</name>
</gene>
<evidence type="ECO:0000313" key="2">
    <source>
        <dbReference type="EMBL" id="GFS16796.1"/>
    </source>
</evidence>
<dbReference type="InterPro" id="IPR043502">
    <property type="entry name" value="DNA/RNA_pol_sf"/>
</dbReference>
<proteinExistence type="predicted"/>
<dbReference type="EMBL" id="BMAT01002921">
    <property type="protein sequence ID" value="GFS16796.1"/>
    <property type="molecule type" value="Genomic_DNA"/>
</dbReference>
<evidence type="ECO:0000313" key="3">
    <source>
        <dbReference type="Proteomes" id="UP000762676"/>
    </source>
</evidence>
<keyword evidence="3" id="KW-1185">Reference proteome</keyword>
<name>A0AAV4J662_9GAST</name>
<dbReference type="PANTHER" id="PTHR37984:SF5">
    <property type="entry name" value="PROTEIN NYNRIN-LIKE"/>
    <property type="match status" value="1"/>
</dbReference>
<organism evidence="2 3">
    <name type="scientific">Elysia marginata</name>
    <dbReference type="NCBI Taxonomy" id="1093978"/>
    <lineage>
        <taxon>Eukaryota</taxon>
        <taxon>Metazoa</taxon>
        <taxon>Spiralia</taxon>
        <taxon>Lophotrochozoa</taxon>
        <taxon>Mollusca</taxon>
        <taxon>Gastropoda</taxon>
        <taxon>Heterobranchia</taxon>
        <taxon>Euthyneura</taxon>
        <taxon>Panpulmonata</taxon>
        <taxon>Sacoglossa</taxon>
        <taxon>Placobranchoidea</taxon>
        <taxon>Plakobranchidae</taxon>
        <taxon>Elysia</taxon>
    </lineage>
</organism>
<dbReference type="PANTHER" id="PTHR37984">
    <property type="entry name" value="PROTEIN CBG26694"/>
    <property type="match status" value="1"/>
</dbReference>